<gene>
    <name evidence="17" type="primary">PARN</name>
</gene>
<evidence type="ECO:0000313" key="17">
    <source>
        <dbReference type="Ensembl" id="ENSAOCP00000046594.1"/>
    </source>
</evidence>
<reference evidence="17 18" key="1">
    <citation type="submission" date="2022-01" db="EMBL/GenBank/DDBJ databases">
        <title>A chromosome-scale genome assembly of the false clownfish, Amphiprion ocellaris.</title>
        <authorList>
            <person name="Ryu T."/>
        </authorList>
    </citation>
    <scope>NUCLEOTIDE SEQUENCE [LARGE SCALE GENOMIC DNA]</scope>
</reference>
<dbReference type="FunFam" id="3.30.420.10:FF:000035">
    <property type="entry name" value="Poly(A)-specific ribonuclease PARN"/>
    <property type="match status" value="1"/>
</dbReference>
<evidence type="ECO:0000256" key="9">
    <source>
        <dbReference type="ARBA" id="ARBA00022723"/>
    </source>
</evidence>
<dbReference type="InterPro" id="IPR006941">
    <property type="entry name" value="RNase_CAF1"/>
</dbReference>
<dbReference type="PANTHER" id="PTHR15092">
    <property type="entry name" value="POLY A -SPECIFIC RIBONUCLEASE/TARGET OF EGR1, MEMBER 1"/>
    <property type="match status" value="1"/>
</dbReference>
<evidence type="ECO:0000256" key="10">
    <source>
        <dbReference type="ARBA" id="ARBA00022801"/>
    </source>
</evidence>
<dbReference type="InterPro" id="IPR034042">
    <property type="entry name" value="PARN_R3H"/>
</dbReference>
<dbReference type="GO" id="GO:0005634">
    <property type="term" value="C:nucleus"/>
    <property type="evidence" value="ECO:0007669"/>
    <property type="project" value="UniProtKB-SubCell"/>
</dbReference>
<dbReference type="SUPFAM" id="SSF82708">
    <property type="entry name" value="R3H domain"/>
    <property type="match status" value="1"/>
</dbReference>
<reference evidence="17" key="2">
    <citation type="submission" date="2025-08" db="UniProtKB">
        <authorList>
            <consortium name="Ensembl"/>
        </authorList>
    </citation>
    <scope>IDENTIFICATION</scope>
</reference>
<dbReference type="GO" id="GO:0046872">
    <property type="term" value="F:metal ion binding"/>
    <property type="evidence" value="ECO:0007669"/>
    <property type="project" value="UniProtKB-KW"/>
</dbReference>
<feature type="region of interest" description="Disordered" evidence="15">
    <location>
        <begin position="141"/>
        <end position="175"/>
    </location>
</feature>
<dbReference type="GO" id="GO:0000289">
    <property type="term" value="P:nuclear-transcribed mRNA poly(A) tail shortening"/>
    <property type="evidence" value="ECO:0007669"/>
    <property type="project" value="TreeGrafter"/>
</dbReference>
<accession>A0AAQ5Y1A6</accession>
<evidence type="ECO:0000313" key="18">
    <source>
        <dbReference type="Proteomes" id="UP001501940"/>
    </source>
</evidence>
<dbReference type="GeneTree" id="ENSGT00940000153167"/>
<dbReference type="Proteomes" id="UP001501940">
    <property type="component" value="Chromosome 4"/>
</dbReference>
<keyword evidence="9" id="KW-0479">Metal-binding</keyword>
<keyword evidence="11" id="KW-0269">Exonuclease</keyword>
<dbReference type="PANTHER" id="PTHR15092:SF44">
    <property type="entry name" value="POLY(A)-SPECIFIC RIBONUCLEASE PARN"/>
    <property type="match status" value="1"/>
</dbReference>
<evidence type="ECO:0000256" key="13">
    <source>
        <dbReference type="ARBA" id="ARBA00023242"/>
    </source>
</evidence>
<keyword evidence="10" id="KW-0378">Hydrolase</keyword>
<evidence type="ECO:0000256" key="6">
    <source>
        <dbReference type="ARBA" id="ARBA00015918"/>
    </source>
</evidence>
<comment type="similarity">
    <text evidence="4">Belongs to the CAF1 family.</text>
</comment>
<dbReference type="InterPro" id="IPR001374">
    <property type="entry name" value="R3H_dom"/>
</dbReference>
<reference evidence="17" key="3">
    <citation type="submission" date="2025-09" db="UniProtKB">
        <authorList>
            <consortium name="Ensembl"/>
        </authorList>
    </citation>
    <scope>IDENTIFICATION</scope>
</reference>
<evidence type="ECO:0000256" key="8">
    <source>
        <dbReference type="ARBA" id="ARBA00022722"/>
    </source>
</evidence>
<dbReference type="GO" id="GO:1990432">
    <property type="term" value="P:siRNA 3'-end processing"/>
    <property type="evidence" value="ECO:0007669"/>
    <property type="project" value="TreeGrafter"/>
</dbReference>
<evidence type="ECO:0000256" key="7">
    <source>
        <dbReference type="ARBA" id="ARBA00022490"/>
    </source>
</evidence>
<evidence type="ECO:0000256" key="11">
    <source>
        <dbReference type="ARBA" id="ARBA00022839"/>
    </source>
</evidence>
<dbReference type="InterPro" id="IPR036397">
    <property type="entry name" value="RNaseH_sf"/>
</dbReference>
<feature type="compositionally biased region" description="Basic and acidic residues" evidence="15">
    <location>
        <begin position="141"/>
        <end position="151"/>
    </location>
</feature>
<dbReference type="Pfam" id="PF04857">
    <property type="entry name" value="CAF1"/>
    <property type="match status" value="1"/>
</dbReference>
<sequence>MEVTRKNYKDSLSTVYSAIEEADFLAIDGEFSGISDGPNVSALTNGLDTPEERYTKLKKHSMDFLLFQFGLCTFKYDQTKSKYITKPFNFYIFPKPFNRTSPDIKFICQSSSIDFLASQGFDFNKVFCHGIPYLNQEEEAQLREQTEERRNQQANGVGTPSFISPSSSKGPAHVPEEHKDFINRVVEKVEALFSNSEKTLDLDPCTGFQRKLIYQTLNWKFPKGLHVETVETEKKERYIQVSKVDEEERKRREQQKLEREQEELNDAVGFSRVIHAISKSGKLVVGHNMLLDVMHTIHQFYCPLPEELITNTSLAELEKQLKENPFKSPQVETTERFPSYDTAQEQLHEAGYDAYITGLCFISMANYLGSFLTPPKAYISARSKLIEPFFNKLFLMRIIDIPYLNITGPDCKSTRNIQVSWVDDTSAFVSLSQTDQVQIAMNTSRYAESYKIQTYAEYIQGKEKEKPGQTAKTWGEDGWVKSNYTSSTTSGFGYPRYAWTADPSVFRKRSISPVQGAQGTEEALIADGWSHYSYPDSTGSKKMKTDGV</sequence>
<dbReference type="PROSITE" id="PS51061">
    <property type="entry name" value="R3H"/>
    <property type="match status" value="1"/>
</dbReference>
<keyword evidence="18" id="KW-1185">Reference proteome</keyword>
<dbReference type="Pfam" id="PF08675">
    <property type="entry name" value="RNA_bind"/>
    <property type="match status" value="1"/>
</dbReference>
<protein>
    <recommendedName>
        <fullName evidence="6">Poly(A)-specific ribonuclease PARN</fullName>
        <ecNumber evidence="5">3.1.13.4</ecNumber>
    </recommendedName>
    <alternativeName>
        <fullName evidence="14">Polyadenylate-specific ribonuclease</fullName>
    </alternativeName>
</protein>
<dbReference type="InterPro" id="IPR051181">
    <property type="entry name" value="CAF1_poly(A)_ribonucleases"/>
</dbReference>
<evidence type="ECO:0000259" key="16">
    <source>
        <dbReference type="PROSITE" id="PS51061"/>
    </source>
</evidence>
<dbReference type="Ensembl" id="ENSAOCT00000067229.1">
    <property type="protein sequence ID" value="ENSAOCP00000046594.1"/>
    <property type="gene ID" value="ENSAOCG00000003465.2"/>
</dbReference>
<evidence type="ECO:0000256" key="14">
    <source>
        <dbReference type="ARBA" id="ARBA00031923"/>
    </source>
</evidence>
<dbReference type="AlphaFoldDB" id="A0AAQ5Y1A6"/>
<dbReference type="GO" id="GO:0005737">
    <property type="term" value="C:cytoplasm"/>
    <property type="evidence" value="ECO:0007669"/>
    <property type="project" value="UniProtKB-SubCell"/>
</dbReference>
<evidence type="ECO:0000256" key="15">
    <source>
        <dbReference type="SAM" id="MobiDB-lite"/>
    </source>
</evidence>
<keyword evidence="13" id="KW-0539">Nucleus</keyword>
<dbReference type="CDD" id="cd02637">
    <property type="entry name" value="R3H_PARN"/>
    <property type="match status" value="1"/>
</dbReference>
<name>A0AAQ5Y1A6_AMPOC</name>
<evidence type="ECO:0000256" key="12">
    <source>
        <dbReference type="ARBA" id="ARBA00022884"/>
    </source>
</evidence>
<dbReference type="SUPFAM" id="SSF53098">
    <property type="entry name" value="Ribonuclease H-like"/>
    <property type="match status" value="1"/>
</dbReference>
<dbReference type="InterPro" id="IPR014789">
    <property type="entry name" value="PolyA-riboNase_RNA-binding"/>
</dbReference>
<keyword evidence="8" id="KW-0540">Nuclease</keyword>
<evidence type="ECO:0000256" key="2">
    <source>
        <dbReference type="ARBA" id="ARBA00004123"/>
    </source>
</evidence>
<dbReference type="InterPro" id="IPR036867">
    <property type="entry name" value="R3H_dom_sf"/>
</dbReference>
<dbReference type="GO" id="GO:0003723">
    <property type="term" value="F:RNA binding"/>
    <property type="evidence" value="ECO:0007669"/>
    <property type="project" value="UniProtKB-KW"/>
</dbReference>
<feature type="domain" description="R3H" evidence="16">
    <location>
        <begin position="179"/>
        <end position="245"/>
    </location>
</feature>
<comment type="catalytic activity">
    <reaction evidence="1">
        <text>Exonucleolytic cleavage of poly(A) to 5'-AMP.</text>
        <dbReference type="EC" id="3.1.13.4"/>
    </reaction>
</comment>
<dbReference type="InterPro" id="IPR012337">
    <property type="entry name" value="RNaseH-like_sf"/>
</dbReference>
<evidence type="ECO:0000256" key="1">
    <source>
        <dbReference type="ARBA" id="ARBA00001663"/>
    </source>
</evidence>
<dbReference type="Gene3D" id="3.30.70.330">
    <property type="match status" value="1"/>
</dbReference>
<dbReference type="GO" id="GO:0004535">
    <property type="term" value="F:poly(A)-specific ribonuclease activity"/>
    <property type="evidence" value="ECO:0007669"/>
    <property type="project" value="UniProtKB-EC"/>
</dbReference>
<evidence type="ECO:0000256" key="3">
    <source>
        <dbReference type="ARBA" id="ARBA00004496"/>
    </source>
</evidence>
<evidence type="ECO:0000256" key="5">
    <source>
        <dbReference type="ARBA" id="ARBA00012161"/>
    </source>
</evidence>
<dbReference type="InterPro" id="IPR012677">
    <property type="entry name" value="Nucleotide-bd_a/b_plait_sf"/>
</dbReference>
<comment type="subcellular location">
    <subcellularLocation>
        <location evidence="3">Cytoplasm</location>
    </subcellularLocation>
    <subcellularLocation>
        <location evidence="2">Nucleus</location>
    </subcellularLocation>
</comment>
<evidence type="ECO:0000256" key="4">
    <source>
        <dbReference type="ARBA" id="ARBA00008372"/>
    </source>
</evidence>
<dbReference type="Gene3D" id="3.30.420.10">
    <property type="entry name" value="Ribonuclease H-like superfamily/Ribonuclease H"/>
    <property type="match status" value="2"/>
</dbReference>
<keyword evidence="12" id="KW-0694">RNA-binding</keyword>
<feature type="compositionally biased region" description="Polar residues" evidence="15">
    <location>
        <begin position="152"/>
        <end position="169"/>
    </location>
</feature>
<dbReference type="Gene3D" id="3.30.1370.50">
    <property type="entry name" value="R3H-like domain"/>
    <property type="match status" value="1"/>
</dbReference>
<dbReference type="EC" id="3.1.13.4" evidence="5"/>
<keyword evidence="7" id="KW-0963">Cytoplasm</keyword>
<proteinExistence type="inferred from homology"/>
<organism evidence="17 18">
    <name type="scientific">Amphiprion ocellaris</name>
    <name type="common">Clown anemonefish</name>
    <dbReference type="NCBI Taxonomy" id="80972"/>
    <lineage>
        <taxon>Eukaryota</taxon>
        <taxon>Metazoa</taxon>
        <taxon>Chordata</taxon>
        <taxon>Craniata</taxon>
        <taxon>Vertebrata</taxon>
        <taxon>Euteleostomi</taxon>
        <taxon>Actinopterygii</taxon>
        <taxon>Neopterygii</taxon>
        <taxon>Teleostei</taxon>
        <taxon>Neoteleostei</taxon>
        <taxon>Acanthomorphata</taxon>
        <taxon>Ovalentaria</taxon>
        <taxon>Pomacentridae</taxon>
        <taxon>Amphiprion</taxon>
    </lineage>
</organism>
<dbReference type="GO" id="GO:1990431">
    <property type="term" value="P:priRNA 3'-end processing"/>
    <property type="evidence" value="ECO:0007669"/>
    <property type="project" value="TreeGrafter"/>
</dbReference>